<organism evidence="3 4">
    <name type="scientific">Spirodela intermedia</name>
    <name type="common">Intermediate duckweed</name>
    <dbReference type="NCBI Taxonomy" id="51605"/>
    <lineage>
        <taxon>Eukaryota</taxon>
        <taxon>Viridiplantae</taxon>
        <taxon>Streptophyta</taxon>
        <taxon>Embryophyta</taxon>
        <taxon>Tracheophyta</taxon>
        <taxon>Spermatophyta</taxon>
        <taxon>Magnoliopsida</taxon>
        <taxon>Liliopsida</taxon>
        <taxon>Araceae</taxon>
        <taxon>Lemnoideae</taxon>
        <taxon>Spirodela</taxon>
    </lineage>
</organism>
<accession>A0A7I8LHH4</accession>
<dbReference type="AlphaFoldDB" id="A0A7I8LHH4"/>
<evidence type="ECO:0000313" key="2">
    <source>
        <dbReference type="EMBL" id="CAA2632818.1"/>
    </source>
</evidence>
<evidence type="ECO:0000313" key="3">
    <source>
        <dbReference type="EMBL" id="CAA7409146.1"/>
    </source>
</evidence>
<dbReference type="EMBL" id="LR743602">
    <property type="protein sequence ID" value="CAA2632818.1"/>
    <property type="molecule type" value="Genomic_DNA"/>
</dbReference>
<protein>
    <submittedName>
        <fullName evidence="3">Uncharacterized protein</fullName>
    </submittedName>
</protein>
<proteinExistence type="predicted"/>
<keyword evidence="4" id="KW-1185">Reference proteome</keyword>
<sequence>MVSSLLPELWKKSTSLDPAGSDVLFVPSSRGPEKPLAARSSELRRVS</sequence>
<evidence type="ECO:0000256" key="1">
    <source>
        <dbReference type="SAM" id="MobiDB-lite"/>
    </source>
</evidence>
<dbReference type="Proteomes" id="UP000663760">
    <property type="component" value="Chromosome 15"/>
</dbReference>
<reference evidence="3" key="1">
    <citation type="submission" date="2020-02" db="EMBL/GenBank/DDBJ databases">
        <authorList>
            <person name="Scholz U."/>
            <person name="Mascher M."/>
            <person name="Fiebig A."/>
        </authorList>
    </citation>
    <scope>NUCLEOTIDE SEQUENCE</scope>
</reference>
<evidence type="ECO:0000313" key="4">
    <source>
        <dbReference type="Proteomes" id="UP000663760"/>
    </source>
</evidence>
<dbReference type="EMBL" id="LR746278">
    <property type="protein sequence ID" value="CAA7409146.1"/>
    <property type="molecule type" value="Genomic_DNA"/>
</dbReference>
<feature type="region of interest" description="Disordered" evidence="1">
    <location>
        <begin position="21"/>
        <end position="47"/>
    </location>
</feature>
<gene>
    <name evidence="2" type="ORF">SI7747_15018399</name>
    <name evidence="3" type="ORF">SI8410_15019824</name>
</gene>
<name>A0A7I8LHH4_SPIIN</name>